<feature type="domain" description="Carbohydrate kinase PfkB" evidence="1">
    <location>
        <begin position="197"/>
        <end position="315"/>
    </location>
</feature>
<organism evidence="2 3">
    <name type="scientific">Mycena metata</name>
    <dbReference type="NCBI Taxonomy" id="1033252"/>
    <lineage>
        <taxon>Eukaryota</taxon>
        <taxon>Fungi</taxon>
        <taxon>Dikarya</taxon>
        <taxon>Basidiomycota</taxon>
        <taxon>Agaricomycotina</taxon>
        <taxon>Agaricomycetes</taxon>
        <taxon>Agaricomycetidae</taxon>
        <taxon>Agaricales</taxon>
        <taxon>Marasmiineae</taxon>
        <taxon>Mycenaceae</taxon>
        <taxon>Mycena</taxon>
    </lineage>
</organism>
<dbReference type="EMBL" id="JARKIB010000004">
    <property type="protein sequence ID" value="KAJ7781450.1"/>
    <property type="molecule type" value="Genomic_DNA"/>
</dbReference>
<dbReference type="InterPro" id="IPR011611">
    <property type="entry name" value="PfkB_dom"/>
</dbReference>
<dbReference type="PANTHER" id="PTHR47098:SF2">
    <property type="entry name" value="PROTEIN MAK32"/>
    <property type="match status" value="1"/>
</dbReference>
<dbReference type="Pfam" id="PF00294">
    <property type="entry name" value="PfkB"/>
    <property type="match status" value="1"/>
</dbReference>
<sequence>MPHFVTLGMFIIDEFSIITATGTSRTLAPQIGGGGTYAAIGARIWLPPSQIGMIIDRGSDFPPSFESKLAEFGSEMWTYRNQPGGTTRALNTYQGDQRSFDYITPRIRITPQDLQGTRLENAKTLHFICSPSRASVIMSQAREILDWNPIVIYEPIPDRCVPEELGPLVKVLPQIDILRCANFRFYQIIFAQISRSPNAEEALSLLSLPLPPTLELIEEAARRFLEFGVGVDRQGCVIIRSGAMGACVAMKNQPVRWVPAFWTRKDQAKIVDVTGAGNSFLGGLAAGLLLEGGDIYKATFHASVSASFVIEQEGLPTMSNVNESTQWNGDTPQRRLVDLKKRQVEPED</sequence>
<comment type="caution">
    <text evidence="2">The sequence shown here is derived from an EMBL/GenBank/DDBJ whole genome shotgun (WGS) entry which is preliminary data.</text>
</comment>
<name>A0AAD7KA22_9AGAR</name>
<gene>
    <name evidence="2" type="ORF">B0H16DRAFT_1358996</name>
</gene>
<dbReference type="Gene3D" id="3.40.1190.20">
    <property type="match status" value="1"/>
</dbReference>
<dbReference type="InterPro" id="IPR029056">
    <property type="entry name" value="Ribokinase-like"/>
</dbReference>
<accession>A0AAD7KA22</accession>
<evidence type="ECO:0000259" key="1">
    <source>
        <dbReference type="Pfam" id="PF00294"/>
    </source>
</evidence>
<dbReference type="AlphaFoldDB" id="A0AAD7KA22"/>
<keyword evidence="3" id="KW-1185">Reference proteome</keyword>
<protein>
    <submittedName>
        <fullName evidence="2">Ribokinase-like protein</fullName>
    </submittedName>
</protein>
<dbReference type="Proteomes" id="UP001215598">
    <property type="component" value="Unassembled WGS sequence"/>
</dbReference>
<dbReference type="SUPFAM" id="SSF53613">
    <property type="entry name" value="Ribokinase-like"/>
    <property type="match status" value="1"/>
</dbReference>
<evidence type="ECO:0000313" key="2">
    <source>
        <dbReference type="EMBL" id="KAJ7781450.1"/>
    </source>
</evidence>
<evidence type="ECO:0000313" key="3">
    <source>
        <dbReference type="Proteomes" id="UP001215598"/>
    </source>
</evidence>
<dbReference type="PANTHER" id="PTHR47098">
    <property type="entry name" value="PROTEIN MAK32"/>
    <property type="match status" value="1"/>
</dbReference>
<proteinExistence type="predicted"/>
<reference evidence="2" key="1">
    <citation type="submission" date="2023-03" db="EMBL/GenBank/DDBJ databases">
        <title>Massive genome expansion in bonnet fungi (Mycena s.s.) driven by repeated elements and novel gene families across ecological guilds.</title>
        <authorList>
            <consortium name="Lawrence Berkeley National Laboratory"/>
            <person name="Harder C.B."/>
            <person name="Miyauchi S."/>
            <person name="Viragh M."/>
            <person name="Kuo A."/>
            <person name="Thoen E."/>
            <person name="Andreopoulos B."/>
            <person name="Lu D."/>
            <person name="Skrede I."/>
            <person name="Drula E."/>
            <person name="Henrissat B."/>
            <person name="Morin E."/>
            <person name="Kohler A."/>
            <person name="Barry K."/>
            <person name="LaButti K."/>
            <person name="Morin E."/>
            <person name="Salamov A."/>
            <person name="Lipzen A."/>
            <person name="Mereny Z."/>
            <person name="Hegedus B."/>
            <person name="Baldrian P."/>
            <person name="Stursova M."/>
            <person name="Weitz H."/>
            <person name="Taylor A."/>
            <person name="Grigoriev I.V."/>
            <person name="Nagy L.G."/>
            <person name="Martin F."/>
            <person name="Kauserud H."/>
        </authorList>
    </citation>
    <scope>NUCLEOTIDE SEQUENCE</scope>
    <source>
        <strain evidence="2">CBHHK182m</strain>
    </source>
</reference>